<keyword evidence="3" id="KW-1185">Reference proteome</keyword>
<protein>
    <submittedName>
        <fullName evidence="2">Uncharacterized protein</fullName>
    </submittedName>
</protein>
<comment type="caution">
    <text evidence="2">The sequence shown here is derived from an EMBL/GenBank/DDBJ whole genome shotgun (WGS) entry which is preliminary data.</text>
</comment>
<feature type="region of interest" description="Disordered" evidence="1">
    <location>
        <begin position="41"/>
        <end position="82"/>
    </location>
</feature>
<dbReference type="AlphaFoldDB" id="A0ABD5TYT0"/>
<dbReference type="Proteomes" id="UP001596408">
    <property type="component" value="Unassembled WGS sequence"/>
</dbReference>
<proteinExistence type="predicted"/>
<feature type="region of interest" description="Disordered" evidence="1">
    <location>
        <begin position="1"/>
        <end position="26"/>
    </location>
</feature>
<name>A0ABD5TYT0_9EURY</name>
<gene>
    <name evidence="2" type="ORF">ACFQEV_11890</name>
</gene>
<evidence type="ECO:0000313" key="3">
    <source>
        <dbReference type="Proteomes" id="UP001596408"/>
    </source>
</evidence>
<dbReference type="RefSeq" id="WP_379696148.1">
    <property type="nucleotide sequence ID" value="NZ_JBHSXH010000015.1"/>
</dbReference>
<feature type="compositionally biased region" description="Polar residues" evidence="1">
    <location>
        <begin position="59"/>
        <end position="75"/>
    </location>
</feature>
<dbReference type="EMBL" id="JBHSXH010000015">
    <property type="protein sequence ID" value="MFC6825686.1"/>
    <property type="molecule type" value="Genomic_DNA"/>
</dbReference>
<organism evidence="2 3">
    <name type="scientific">Halopelagius fulvigenes</name>
    <dbReference type="NCBI Taxonomy" id="1198324"/>
    <lineage>
        <taxon>Archaea</taxon>
        <taxon>Methanobacteriati</taxon>
        <taxon>Methanobacteriota</taxon>
        <taxon>Stenosarchaea group</taxon>
        <taxon>Halobacteria</taxon>
        <taxon>Halobacteriales</taxon>
        <taxon>Haloferacaceae</taxon>
    </lineage>
</organism>
<accession>A0ABD5TYT0</accession>
<evidence type="ECO:0000313" key="2">
    <source>
        <dbReference type="EMBL" id="MFC6825686.1"/>
    </source>
</evidence>
<evidence type="ECO:0000256" key="1">
    <source>
        <dbReference type="SAM" id="MobiDB-lite"/>
    </source>
</evidence>
<reference evidence="2 3" key="1">
    <citation type="journal article" date="2019" name="Int. J. Syst. Evol. Microbiol.">
        <title>The Global Catalogue of Microorganisms (GCM) 10K type strain sequencing project: providing services to taxonomists for standard genome sequencing and annotation.</title>
        <authorList>
            <consortium name="The Broad Institute Genomics Platform"/>
            <consortium name="The Broad Institute Genome Sequencing Center for Infectious Disease"/>
            <person name="Wu L."/>
            <person name="Ma J."/>
        </authorList>
    </citation>
    <scope>NUCLEOTIDE SEQUENCE [LARGE SCALE GENOMIC DNA]</scope>
    <source>
        <strain evidence="2 3">YIM 94188</strain>
    </source>
</reference>
<sequence length="226" mass="25103">MSNDEPVDGNCNYHPTQDGGYCGQRAGMGTDHLGEGYCKYHGGAAPGGAREGAGAPEENTNSVSHGAYADQSNLYSEKFTDPQRQIADDIYEDYRERYLETHGDIPTGHDLRLFKLSVNAVTELRVENWSTQKPDDLDSGTVMIDRETRIKTHEHGTVKEIRYKKAPALAAKKTLSNENRKWLKDLGLLDSPEDRQADALEAGLDLTLSTEEKDELDQAFDVEPQT</sequence>